<name>A0A2X3HXQ6_CLOPF</name>
<dbReference type="AlphaFoldDB" id="A0A2X3HXQ6"/>
<evidence type="ECO:0000256" key="1">
    <source>
        <dbReference type="ARBA" id="ARBA00022729"/>
    </source>
</evidence>
<organism evidence="2 3">
    <name type="scientific">Clostridium perfringens</name>
    <dbReference type="NCBI Taxonomy" id="1502"/>
    <lineage>
        <taxon>Bacteria</taxon>
        <taxon>Bacillati</taxon>
        <taxon>Bacillota</taxon>
        <taxon>Clostridia</taxon>
        <taxon>Eubacteriales</taxon>
        <taxon>Clostridiaceae</taxon>
        <taxon>Clostridium</taxon>
    </lineage>
</organism>
<accession>A0A2X3HXQ6</accession>
<dbReference type="Proteomes" id="UP000250234">
    <property type="component" value="Unassembled WGS sequence"/>
</dbReference>
<dbReference type="SUPFAM" id="SSF56959">
    <property type="entry name" value="Leukocidin-like"/>
    <property type="match status" value="1"/>
</dbReference>
<dbReference type="EMBL" id="UAWO01000004">
    <property type="protein sequence ID" value="SQC85008.1"/>
    <property type="molecule type" value="Genomic_DNA"/>
</dbReference>
<dbReference type="InterPro" id="IPR036435">
    <property type="entry name" value="Leukocidin/porin_MspA_sf"/>
</dbReference>
<gene>
    <name evidence="2" type="ORF">NCTC8081_02843</name>
</gene>
<keyword evidence="1" id="KW-0732">Signal</keyword>
<sequence length="35" mass="3977">MFMYGRYTNVPATENIIPDYQMSKLITGGLNPNIL</sequence>
<proteinExistence type="predicted"/>
<evidence type="ECO:0000313" key="3">
    <source>
        <dbReference type="Proteomes" id="UP000250234"/>
    </source>
</evidence>
<evidence type="ECO:0000313" key="2">
    <source>
        <dbReference type="EMBL" id="SQC85008.1"/>
    </source>
</evidence>
<dbReference type="Gene3D" id="2.70.240.10">
    <property type="entry name" value="Leukocidin/porin MspA"/>
    <property type="match status" value="1"/>
</dbReference>
<reference evidence="2 3" key="1">
    <citation type="submission" date="2018-06" db="EMBL/GenBank/DDBJ databases">
        <authorList>
            <consortium name="Pathogen Informatics"/>
            <person name="Doyle S."/>
        </authorList>
    </citation>
    <scope>NUCLEOTIDE SEQUENCE [LARGE SCALE GENOMIC DNA]</scope>
    <source>
        <strain evidence="2 3">NCTC8081</strain>
    </source>
</reference>
<protein>
    <submittedName>
        <fullName evidence="2">Beta-channel forming cytolysin</fullName>
    </submittedName>
</protein>